<dbReference type="SUPFAM" id="SSF53098">
    <property type="entry name" value="Ribonuclease H-like"/>
    <property type="match status" value="1"/>
</dbReference>
<dbReference type="PANTHER" id="PTHR45749:SF23">
    <property type="entry name" value="ZINC FINGER MYM-TYPE PROTEIN 1-LIKE"/>
    <property type="match status" value="1"/>
</dbReference>
<feature type="region of interest" description="Disordered" evidence="1">
    <location>
        <begin position="71"/>
        <end position="128"/>
    </location>
</feature>
<dbReference type="GeneID" id="136089675"/>
<dbReference type="PANTHER" id="PTHR45749">
    <property type="match status" value="1"/>
</dbReference>
<protein>
    <submittedName>
        <fullName evidence="3">Uncharacterized protein LOC136089675</fullName>
    </submittedName>
</protein>
<dbReference type="RefSeq" id="XP_065671800.1">
    <property type="nucleotide sequence ID" value="XM_065815728.1"/>
</dbReference>
<sequence length="445" mass="50172">MSNRTYQSGAAKRKKAAKAKEDISKYLPLTSFLLVQKSKPVVSEDVFLCPTSNFVSIDSALLPNETLEIQQELEPEQEPEQEQEPEPEQESEPAQVPEPVQEPEPAQEPESNQIKTYPNATTKTTQESDPALWHQLSQEAQSFWISNGLSMCQNNDGSFKNSESKHSNFSTTGFDDWKNALKCISGHENGSEHHKNMLTYSSQQRESGRLDSVLIKQLHMEQLYWQNVLKRIVAVVKFLSSRGLPFRGNNETIGSEQNGNYLGTLELLSQFDPFLHEHMKKHGNSGKVRYVKDLAPVERFLQFVPIHGHGAEHLETVVLNFLQENEISISDCRGQSYDNASNMAGQYSGLQKRIKDKSESALFIPCAGHFLNLVGNSAAKCCLEAIVFFDFVQCLYNFFSASTHRWQVLLSYVGKGKKIVKQLSGTRWSARADAVTCLHDSYDEN</sequence>
<dbReference type="InterPro" id="IPR012337">
    <property type="entry name" value="RNaseH-like_sf"/>
</dbReference>
<feature type="compositionally biased region" description="Acidic residues" evidence="1">
    <location>
        <begin position="71"/>
        <end position="91"/>
    </location>
</feature>
<feature type="region of interest" description="Disordered" evidence="1">
    <location>
        <begin position="1"/>
        <end position="20"/>
    </location>
</feature>
<reference evidence="3" key="1">
    <citation type="submission" date="2025-08" db="UniProtKB">
        <authorList>
            <consortium name="RefSeq"/>
        </authorList>
    </citation>
    <scope>IDENTIFICATION</scope>
</reference>
<gene>
    <name evidence="3" type="primary">LOC136089675</name>
</gene>
<evidence type="ECO:0000313" key="3">
    <source>
        <dbReference type="RefSeq" id="XP_065671800.1"/>
    </source>
</evidence>
<proteinExistence type="predicted"/>
<evidence type="ECO:0000313" key="2">
    <source>
        <dbReference type="Proteomes" id="UP001652625"/>
    </source>
</evidence>
<keyword evidence="2" id="KW-1185">Reference proteome</keyword>
<dbReference type="Proteomes" id="UP001652625">
    <property type="component" value="Chromosome 13"/>
</dbReference>
<evidence type="ECO:0000256" key="1">
    <source>
        <dbReference type="SAM" id="MobiDB-lite"/>
    </source>
</evidence>
<accession>A0ABM4DBQ4</accession>
<feature type="compositionally biased region" description="Polar residues" evidence="1">
    <location>
        <begin position="112"/>
        <end position="128"/>
    </location>
</feature>
<name>A0ABM4DBQ4_HYDVU</name>
<organism evidence="2 3">
    <name type="scientific">Hydra vulgaris</name>
    <name type="common">Hydra</name>
    <name type="synonym">Hydra attenuata</name>
    <dbReference type="NCBI Taxonomy" id="6087"/>
    <lineage>
        <taxon>Eukaryota</taxon>
        <taxon>Metazoa</taxon>
        <taxon>Cnidaria</taxon>
        <taxon>Hydrozoa</taxon>
        <taxon>Hydroidolina</taxon>
        <taxon>Anthoathecata</taxon>
        <taxon>Aplanulata</taxon>
        <taxon>Hydridae</taxon>
        <taxon>Hydra</taxon>
    </lineage>
</organism>